<feature type="transmembrane region" description="Helical" evidence="1">
    <location>
        <begin position="260"/>
        <end position="281"/>
    </location>
</feature>
<protein>
    <submittedName>
        <fullName evidence="3">DUF4129 domain-containing protein</fullName>
    </submittedName>
</protein>
<reference evidence="4" key="1">
    <citation type="submission" date="2023-07" db="EMBL/GenBank/DDBJ databases">
        <title>The carbon used by Thiothrix.</title>
        <authorList>
            <person name="Chen L."/>
        </authorList>
    </citation>
    <scope>NUCLEOTIDE SEQUENCE [LARGE SCALE GENOMIC DNA]</scope>
</reference>
<keyword evidence="1" id="KW-0472">Membrane</keyword>
<name>A0ABU6D1M9_9GAMM</name>
<evidence type="ECO:0000256" key="1">
    <source>
        <dbReference type="SAM" id="Phobius"/>
    </source>
</evidence>
<dbReference type="RefSeq" id="WP_324697563.1">
    <property type="nucleotide sequence ID" value="NZ_JAYMYJ010000145.1"/>
</dbReference>
<feature type="transmembrane region" description="Helical" evidence="1">
    <location>
        <begin position="32"/>
        <end position="52"/>
    </location>
</feature>
<evidence type="ECO:0000259" key="2">
    <source>
        <dbReference type="Pfam" id="PF13559"/>
    </source>
</evidence>
<dbReference type="InterPro" id="IPR025403">
    <property type="entry name" value="TgpA-like_C"/>
</dbReference>
<comment type="caution">
    <text evidence="3">The sequence shown here is derived from an EMBL/GenBank/DDBJ whole genome shotgun (WGS) entry which is preliminary data.</text>
</comment>
<evidence type="ECO:0000313" key="4">
    <source>
        <dbReference type="Proteomes" id="UP001308005"/>
    </source>
</evidence>
<gene>
    <name evidence="3" type="ORF">VSS37_18490</name>
</gene>
<organism evidence="3 4">
    <name type="scientific">Candidatus Thiothrix phosphatis</name>
    <dbReference type="NCBI Taxonomy" id="3112415"/>
    <lineage>
        <taxon>Bacteria</taxon>
        <taxon>Pseudomonadati</taxon>
        <taxon>Pseudomonadota</taxon>
        <taxon>Gammaproteobacteria</taxon>
        <taxon>Thiotrichales</taxon>
        <taxon>Thiotrichaceae</taxon>
        <taxon>Thiothrix</taxon>
    </lineage>
</organism>
<keyword evidence="4" id="KW-1185">Reference proteome</keyword>
<feature type="transmembrane region" description="Helical" evidence="1">
    <location>
        <begin position="200"/>
        <end position="223"/>
    </location>
</feature>
<accession>A0ABU6D1M9</accession>
<evidence type="ECO:0000313" key="3">
    <source>
        <dbReference type="EMBL" id="MEB4592975.1"/>
    </source>
</evidence>
<dbReference type="Pfam" id="PF13559">
    <property type="entry name" value="DUF4129"/>
    <property type="match status" value="1"/>
</dbReference>
<proteinExistence type="predicted"/>
<keyword evidence="1" id="KW-0812">Transmembrane</keyword>
<keyword evidence="1" id="KW-1133">Transmembrane helix</keyword>
<feature type="transmembrane region" description="Helical" evidence="1">
    <location>
        <begin position="343"/>
        <end position="367"/>
    </location>
</feature>
<dbReference type="Proteomes" id="UP001308005">
    <property type="component" value="Unassembled WGS sequence"/>
</dbReference>
<dbReference type="EMBL" id="JAYMYJ010000145">
    <property type="protein sequence ID" value="MEB4592975.1"/>
    <property type="molecule type" value="Genomic_DNA"/>
</dbReference>
<sequence length="510" mass="57911">MKLDDIAANIRLRSAWEAIDLGFALVQHNARWLFPAWTLLLFSAALLTWLLLPVEYLHFAPLTLWWFKPLYDRALLHMFSHQMFNQRLSTAEVFSALPGLARNTGLLGGLTWRRFSLSRGFNLPIWQLEQLRGKPRKERQDLLHLQTHAQAVWLLVACIHLEYVLVFSLYALIVILDPTDGAWNYLFNGFTDTLDTDARYWGNLIFLVLYTLTVWIVEPLYLAASFSLYLNRRTQLEAWDIELAFRNLGERLSKLAQTPLALLLAAVLLAGVCLPLAPVMADEAVTEYLAPERLPPAESAQQIKTVMQAEELNSIRAYKIWVPRQHDETDKNDPAEWAKSLQMLFAGFVKGALWIAVVVLAVIAFVYRKRIAALLKPVRRKTVGQAPPDILFGMDIRPESLPADIAAACRQLWADGQLREALSLLYRGALMRLTRHDHLPVQSSHTEGDILQLAHGHLSSERLAWLTAATRAWQEIAYAHRPPAATLAETLFNGWAQHFAVEPARIEVEA</sequence>
<feature type="transmembrane region" description="Helical" evidence="1">
    <location>
        <begin position="152"/>
        <end position="176"/>
    </location>
</feature>
<feature type="domain" description="Protein-glutamine gamma-glutamyltransferase-like C-terminal" evidence="2">
    <location>
        <begin position="425"/>
        <end position="493"/>
    </location>
</feature>